<dbReference type="SMART" id="SM00382">
    <property type="entry name" value="AAA"/>
    <property type="match status" value="1"/>
</dbReference>
<dbReference type="SUPFAM" id="SSF52540">
    <property type="entry name" value="P-loop containing nucleoside triphosphate hydrolases"/>
    <property type="match status" value="1"/>
</dbReference>
<proteinExistence type="inferred from homology"/>
<dbReference type="PANTHER" id="PTHR42734:SF17">
    <property type="entry name" value="METAL TRANSPORT SYSTEM ATP-BINDING PROTEIN TM_0124-RELATED"/>
    <property type="match status" value="1"/>
</dbReference>
<dbReference type="GO" id="GO:0005524">
    <property type="term" value="F:ATP binding"/>
    <property type="evidence" value="ECO:0007669"/>
    <property type="project" value="UniProtKB-KW"/>
</dbReference>
<keyword evidence="4" id="KW-0067">ATP-binding</keyword>
<evidence type="ECO:0000313" key="6">
    <source>
        <dbReference type="EMBL" id="OGZ00683.1"/>
    </source>
</evidence>
<dbReference type="STRING" id="1798649.A3B13_03350"/>
<protein>
    <recommendedName>
        <fullName evidence="5">ABC transporter domain-containing protein</fullName>
    </recommendedName>
</protein>
<evidence type="ECO:0000256" key="1">
    <source>
        <dbReference type="ARBA" id="ARBA00005417"/>
    </source>
</evidence>
<dbReference type="Gene3D" id="3.40.50.300">
    <property type="entry name" value="P-loop containing nucleotide triphosphate hydrolases"/>
    <property type="match status" value="1"/>
</dbReference>
<dbReference type="PROSITE" id="PS50893">
    <property type="entry name" value="ABC_TRANSPORTER_2"/>
    <property type="match status" value="1"/>
</dbReference>
<dbReference type="GO" id="GO:0016887">
    <property type="term" value="F:ATP hydrolysis activity"/>
    <property type="evidence" value="ECO:0007669"/>
    <property type="project" value="InterPro"/>
</dbReference>
<comment type="similarity">
    <text evidence="1">Belongs to the ABC transporter superfamily.</text>
</comment>
<organism evidence="6 7">
    <name type="scientific">Candidatus Liptonbacteria bacterium RIFCSPLOWO2_01_FULL_45_15</name>
    <dbReference type="NCBI Taxonomy" id="1798649"/>
    <lineage>
        <taxon>Bacteria</taxon>
        <taxon>Candidatus Liptoniibacteriota</taxon>
    </lineage>
</organism>
<evidence type="ECO:0000256" key="3">
    <source>
        <dbReference type="ARBA" id="ARBA00022741"/>
    </source>
</evidence>
<accession>A0A1G2CH09</accession>
<reference evidence="6 7" key="1">
    <citation type="journal article" date="2016" name="Nat. Commun.">
        <title>Thousands of microbial genomes shed light on interconnected biogeochemical processes in an aquifer system.</title>
        <authorList>
            <person name="Anantharaman K."/>
            <person name="Brown C.T."/>
            <person name="Hug L.A."/>
            <person name="Sharon I."/>
            <person name="Castelle C.J."/>
            <person name="Probst A.J."/>
            <person name="Thomas B.C."/>
            <person name="Singh A."/>
            <person name="Wilkins M.J."/>
            <person name="Karaoz U."/>
            <person name="Brodie E.L."/>
            <person name="Williams K.H."/>
            <person name="Hubbard S.S."/>
            <person name="Banfield J.F."/>
        </authorList>
    </citation>
    <scope>NUCLEOTIDE SEQUENCE [LARGE SCALE GENOMIC DNA]</scope>
</reference>
<dbReference type="PANTHER" id="PTHR42734">
    <property type="entry name" value="METAL TRANSPORT SYSTEM ATP-BINDING PROTEIN TM_0124-RELATED"/>
    <property type="match status" value="1"/>
</dbReference>
<sequence length="256" mass="28148">MSEILKVENLTVTLDGVNIIENLNFELQRGENLAIIGPNGSGKTVLLKTLLGFFPYKGEIKWTGDAKLGYVPQKIDADRHLPIDLENLLSAKASILGLSAKGGSPSSVAKPLRRTGASGGKKSAIQEVAEATKLTEKIMKTPIGHLSGGQFQRSLIAFALLGRPNVMLLDEPTASIDQPGEEQIYELLHEIQDKYDITIILVSHDLSVVYRYATEVLCLNKIGLCFGPPESTLTPDVFRKLYGEEHKYVHHLHHEK</sequence>
<keyword evidence="2" id="KW-0813">Transport</keyword>
<dbReference type="Pfam" id="PF00005">
    <property type="entry name" value="ABC_tran"/>
    <property type="match status" value="1"/>
</dbReference>
<dbReference type="InterPro" id="IPR050153">
    <property type="entry name" value="Metal_Ion_Import_ABC"/>
</dbReference>
<evidence type="ECO:0000259" key="5">
    <source>
        <dbReference type="PROSITE" id="PS50893"/>
    </source>
</evidence>
<gene>
    <name evidence="6" type="ORF">A3B13_03350</name>
</gene>
<evidence type="ECO:0000256" key="2">
    <source>
        <dbReference type="ARBA" id="ARBA00022448"/>
    </source>
</evidence>
<dbReference type="Proteomes" id="UP000176287">
    <property type="component" value="Unassembled WGS sequence"/>
</dbReference>
<dbReference type="InterPro" id="IPR003439">
    <property type="entry name" value="ABC_transporter-like_ATP-bd"/>
</dbReference>
<dbReference type="AlphaFoldDB" id="A0A1G2CH09"/>
<keyword evidence="3" id="KW-0547">Nucleotide-binding</keyword>
<evidence type="ECO:0000313" key="7">
    <source>
        <dbReference type="Proteomes" id="UP000176287"/>
    </source>
</evidence>
<name>A0A1G2CH09_9BACT</name>
<dbReference type="InterPro" id="IPR027417">
    <property type="entry name" value="P-loop_NTPase"/>
</dbReference>
<comment type="caution">
    <text evidence="6">The sequence shown here is derived from an EMBL/GenBank/DDBJ whole genome shotgun (WGS) entry which is preliminary data.</text>
</comment>
<dbReference type="InterPro" id="IPR003593">
    <property type="entry name" value="AAA+_ATPase"/>
</dbReference>
<evidence type="ECO:0000256" key="4">
    <source>
        <dbReference type="ARBA" id="ARBA00022840"/>
    </source>
</evidence>
<feature type="domain" description="ABC transporter" evidence="5">
    <location>
        <begin position="5"/>
        <end position="246"/>
    </location>
</feature>
<dbReference type="EMBL" id="MHKZ01000014">
    <property type="protein sequence ID" value="OGZ00683.1"/>
    <property type="molecule type" value="Genomic_DNA"/>
</dbReference>